<dbReference type="InterPro" id="IPR050807">
    <property type="entry name" value="TransReg_Diox_bact_type"/>
</dbReference>
<accession>A0ABW6DBV7</accession>
<keyword evidence="4" id="KW-1185">Reference proteome</keyword>
<dbReference type="InterPro" id="IPR010982">
    <property type="entry name" value="Lambda_DNA-bd_dom_sf"/>
</dbReference>
<evidence type="ECO:0000259" key="2">
    <source>
        <dbReference type="PROSITE" id="PS50943"/>
    </source>
</evidence>
<proteinExistence type="predicted"/>
<dbReference type="EMBL" id="JBBKXZ010000002">
    <property type="protein sequence ID" value="MFD3394387.1"/>
    <property type="molecule type" value="Genomic_DNA"/>
</dbReference>
<dbReference type="Proteomes" id="UP001598138">
    <property type="component" value="Unassembled WGS sequence"/>
</dbReference>
<keyword evidence="1" id="KW-0238">DNA-binding</keyword>
<dbReference type="Gene3D" id="1.10.260.40">
    <property type="entry name" value="lambda repressor-like DNA-binding domains"/>
    <property type="match status" value="1"/>
</dbReference>
<gene>
    <name evidence="3" type="ORF">U0R10_07135</name>
</gene>
<reference evidence="3 4" key="1">
    <citation type="submission" date="2024-03" db="EMBL/GenBank/DDBJ databases">
        <title>Aquirufa genome sequencing.</title>
        <authorList>
            <person name="Pitt A."/>
            <person name="Hahn M.W."/>
        </authorList>
    </citation>
    <scope>NUCLEOTIDE SEQUENCE [LARGE SCALE GENOMIC DNA]</scope>
    <source>
        <strain evidence="3 4">OSTEICH-129V</strain>
    </source>
</reference>
<name>A0ABW6DBV7_9BACT</name>
<dbReference type="PANTHER" id="PTHR46797">
    <property type="entry name" value="HTH-TYPE TRANSCRIPTIONAL REGULATOR"/>
    <property type="match status" value="1"/>
</dbReference>
<evidence type="ECO:0000313" key="4">
    <source>
        <dbReference type="Proteomes" id="UP001598138"/>
    </source>
</evidence>
<dbReference type="PANTHER" id="PTHR46797:SF1">
    <property type="entry name" value="METHYLPHOSPHONATE SYNTHASE"/>
    <property type="match status" value="1"/>
</dbReference>
<organism evidence="3 4">
    <name type="scientific">Aquirufa avitistagni</name>
    <dbReference type="NCBI Taxonomy" id="3104728"/>
    <lineage>
        <taxon>Bacteria</taxon>
        <taxon>Pseudomonadati</taxon>
        <taxon>Bacteroidota</taxon>
        <taxon>Cytophagia</taxon>
        <taxon>Cytophagales</taxon>
        <taxon>Flectobacillaceae</taxon>
        <taxon>Aquirufa</taxon>
    </lineage>
</organism>
<dbReference type="PROSITE" id="PS50943">
    <property type="entry name" value="HTH_CROC1"/>
    <property type="match status" value="1"/>
</dbReference>
<evidence type="ECO:0000313" key="3">
    <source>
        <dbReference type="EMBL" id="MFD3394387.1"/>
    </source>
</evidence>
<comment type="caution">
    <text evidence="3">The sequence shown here is derived from an EMBL/GenBank/DDBJ whole genome shotgun (WGS) entry which is preliminary data.</text>
</comment>
<evidence type="ECO:0000256" key="1">
    <source>
        <dbReference type="ARBA" id="ARBA00023125"/>
    </source>
</evidence>
<sequence>MNGIAYMFLIFTPMKEYSMRIRKFRQLQDLSQEFMAMQMGITMSAYSKIERGKTELTLYRLGQIATVLQVDLIDFLRDEKVAHVAEAAIPDYGFVTRGEFAEQAAALHQVQLKLSEILSKLPQ</sequence>
<dbReference type="CDD" id="cd00093">
    <property type="entry name" value="HTH_XRE"/>
    <property type="match status" value="1"/>
</dbReference>
<dbReference type="Pfam" id="PF01381">
    <property type="entry name" value="HTH_3"/>
    <property type="match status" value="1"/>
</dbReference>
<dbReference type="SUPFAM" id="SSF47413">
    <property type="entry name" value="lambda repressor-like DNA-binding domains"/>
    <property type="match status" value="1"/>
</dbReference>
<dbReference type="InterPro" id="IPR001387">
    <property type="entry name" value="Cro/C1-type_HTH"/>
</dbReference>
<protein>
    <submittedName>
        <fullName evidence="3">Helix-turn-helix transcriptional regulator</fullName>
    </submittedName>
</protein>
<dbReference type="SMART" id="SM00530">
    <property type="entry name" value="HTH_XRE"/>
    <property type="match status" value="1"/>
</dbReference>
<feature type="domain" description="HTH cro/C1-type" evidence="2">
    <location>
        <begin position="21"/>
        <end position="75"/>
    </location>
</feature>
<dbReference type="RefSeq" id="WP_377983269.1">
    <property type="nucleotide sequence ID" value="NZ_JBBKXZ010000002.1"/>
</dbReference>